<dbReference type="OrthoDB" id="1951930at2"/>
<dbReference type="Proteomes" id="UP000184612">
    <property type="component" value="Unassembled WGS sequence"/>
</dbReference>
<dbReference type="EMBL" id="FRFD01000013">
    <property type="protein sequence ID" value="SHO53456.1"/>
    <property type="molecule type" value="Genomic_DNA"/>
</dbReference>
<organism evidence="2 3">
    <name type="scientific">Anaerocolumna xylanovorans DSM 12503</name>
    <dbReference type="NCBI Taxonomy" id="1121345"/>
    <lineage>
        <taxon>Bacteria</taxon>
        <taxon>Bacillati</taxon>
        <taxon>Bacillota</taxon>
        <taxon>Clostridia</taxon>
        <taxon>Lachnospirales</taxon>
        <taxon>Lachnospiraceae</taxon>
        <taxon>Anaerocolumna</taxon>
    </lineage>
</organism>
<keyword evidence="1" id="KW-1133">Transmembrane helix</keyword>
<dbReference type="RefSeq" id="WP_073590763.1">
    <property type="nucleotide sequence ID" value="NZ_FRFD01000013.1"/>
</dbReference>
<sequence length="164" mass="19204">MQEKAKDFIANTLGKLNEYTILQVLWIIEIYYLSANSISRLLMLSDDIIIPNNILEYNNHILKLFHLYNGTVLYMAIVFICCGLAFVLIKGIDILTRYELIYRYCTYGISLGIWLLLMYCSYYVYKILGPAFLLSTLFVYVLSEVFKLVRRNIRKALGFTDYEV</sequence>
<keyword evidence="3" id="KW-1185">Reference proteome</keyword>
<feature type="transmembrane region" description="Helical" evidence="1">
    <location>
        <begin position="104"/>
        <end position="125"/>
    </location>
</feature>
<dbReference type="STRING" id="1121345.SAMN02745217_04134"/>
<reference evidence="2 3" key="1">
    <citation type="submission" date="2016-12" db="EMBL/GenBank/DDBJ databases">
        <authorList>
            <person name="Song W.-J."/>
            <person name="Kurnit D.M."/>
        </authorList>
    </citation>
    <scope>NUCLEOTIDE SEQUENCE [LARGE SCALE GENOMIC DNA]</scope>
    <source>
        <strain evidence="2 3">DSM 12503</strain>
    </source>
</reference>
<evidence type="ECO:0000313" key="3">
    <source>
        <dbReference type="Proteomes" id="UP000184612"/>
    </source>
</evidence>
<name>A0A1M7YLI1_9FIRM</name>
<keyword evidence="1" id="KW-0472">Membrane</keyword>
<feature type="transmembrane region" description="Helical" evidence="1">
    <location>
        <begin position="131"/>
        <end position="149"/>
    </location>
</feature>
<feature type="transmembrane region" description="Helical" evidence="1">
    <location>
        <begin position="16"/>
        <end position="34"/>
    </location>
</feature>
<gene>
    <name evidence="2" type="ORF">SAMN02745217_04134</name>
</gene>
<evidence type="ECO:0000313" key="2">
    <source>
        <dbReference type="EMBL" id="SHO53456.1"/>
    </source>
</evidence>
<protein>
    <submittedName>
        <fullName evidence="2">Uncharacterized protein</fullName>
    </submittedName>
</protein>
<evidence type="ECO:0000256" key="1">
    <source>
        <dbReference type="SAM" id="Phobius"/>
    </source>
</evidence>
<dbReference type="AlphaFoldDB" id="A0A1M7YLI1"/>
<feature type="transmembrane region" description="Helical" evidence="1">
    <location>
        <begin position="72"/>
        <end position="92"/>
    </location>
</feature>
<proteinExistence type="predicted"/>
<keyword evidence="1" id="KW-0812">Transmembrane</keyword>
<accession>A0A1M7YLI1</accession>